<dbReference type="RefSeq" id="WP_131847761.1">
    <property type="nucleotide sequence ID" value="NZ_SLXV01000003.1"/>
</dbReference>
<feature type="compositionally biased region" description="Basic and acidic residues" evidence="1">
    <location>
        <begin position="325"/>
        <end position="338"/>
    </location>
</feature>
<reference evidence="2 3" key="1">
    <citation type="submission" date="2019-03" db="EMBL/GenBank/DDBJ databases">
        <title>Genomic Encyclopedia of Type Strains, Phase IV (KMG-IV): sequencing the most valuable type-strain genomes for metagenomic binning, comparative biology and taxonomic classification.</title>
        <authorList>
            <person name="Goeker M."/>
        </authorList>
    </citation>
    <scope>NUCLEOTIDE SEQUENCE [LARGE SCALE GENOMIC DNA]</scope>
    <source>
        <strain evidence="2 3">DSM 46831</strain>
    </source>
</reference>
<dbReference type="Proteomes" id="UP000294746">
    <property type="component" value="Unassembled WGS sequence"/>
</dbReference>
<gene>
    <name evidence="2" type="ORF">EDD57_10364</name>
</gene>
<feature type="region of interest" description="Disordered" evidence="1">
    <location>
        <begin position="252"/>
        <end position="486"/>
    </location>
</feature>
<evidence type="ECO:0000313" key="2">
    <source>
        <dbReference type="EMBL" id="TCP70249.1"/>
    </source>
</evidence>
<evidence type="ECO:0000256" key="1">
    <source>
        <dbReference type="SAM" id="MobiDB-lite"/>
    </source>
</evidence>
<dbReference type="EMBL" id="SLXV01000003">
    <property type="protein sequence ID" value="TCP70249.1"/>
    <property type="molecule type" value="Genomic_DNA"/>
</dbReference>
<keyword evidence="3" id="KW-1185">Reference proteome</keyword>
<feature type="compositionally biased region" description="Low complexity" evidence="1">
    <location>
        <begin position="382"/>
        <end position="396"/>
    </location>
</feature>
<protein>
    <submittedName>
        <fullName evidence="2">Uncharacterized protein</fullName>
    </submittedName>
</protein>
<name>A0A4R2RZA6_9BACL</name>
<feature type="compositionally biased region" description="Basic residues" evidence="1">
    <location>
        <begin position="423"/>
        <end position="434"/>
    </location>
</feature>
<accession>A0A4R2RZA6</accession>
<feature type="region of interest" description="Disordered" evidence="1">
    <location>
        <begin position="161"/>
        <end position="185"/>
    </location>
</feature>
<proteinExistence type="predicted"/>
<dbReference type="AlphaFoldDB" id="A0A4R2RZA6"/>
<evidence type="ECO:0000313" key="3">
    <source>
        <dbReference type="Proteomes" id="UP000294746"/>
    </source>
</evidence>
<feature type="compositionally biased region" description="Basic and acidic residues" evidence="1">
    <location>
        <begin position="446"/>
        <end position="460"/>
    </location>
</feature>
<comment type="caution">
    <text evidence="2">The sequence shown here is derived from an EMBL/GenBank/DDBJ whole genome shotgun (WGS) entry which is preliminary data.</text>
</comment>
<sequence length="563" mass="63852">MSHLEQYDVIILGSREKAEQAIRASEQQGQKVLLIDLDLHVTTSLICQETLSSNTSLSKDHKIVAHKQEVHTPLHKTTTFVFQTELVTMEQVSYDEATEDIFLSDEDLTSFGEPDVVPTQPTVSLGYIEVNDDLELKVEDDYFDPIEEFDPTLEASSIEVLSESESQPVIPETDSSLKQPEDQPALFQQEEPSIIEDQDDSISATKNQPESILPSLLWNRENSLKDRLTRENSVTPAVLQSSLTSHLFERIQQPDQKTQADLNTDLGESRPSKVEPDTSVESESIPDLELTTAEHESMEMETPSESLEDTNQDHDTEFVFSFQEASKEPNRAYKERDIRLRKKFSQSRSRNSSPDPFDFFSKETEPVSGGNESVEPVEVEASKPLKTSKLVSLTLLEKPKDTQTHTTTPLEDEPVTTDTPFAPRRRSRTQKKSRLFQNIDLNASKDSSKEPKKKSLETKGDNSPFDLFSFSPEGDLSTGKSSHHVDKKLLHEKENDLNPFTPQQQNNGLKADEIEFEDAYGYNSWEEFLTPISQNNRKRQELDQIEKRKLALRGLHNLIDNLG</sequence>
<feature type="compositionally biased region" description="Polar residues" evidence="1">
    <location>
        <begin position="163"/>
        <end position="178"/>
    </location>
</feature>
<organism evidence="2 3">
    <name type="scientific">Baia soyae</name>
    <dbReference type="NCBI Taxonomy" id="1544746"/>
    <lineage>
        <taxon>Bacteria</taxon>
        <taxon>Bacillati</taxon>
        <taxon>Bacillota</taxon>
        <taxon>Bacilli</taxon>
        <taxon>Bacillales</taxon>
        <taxon>Thermoactinomycetaceae</taxon>
        <taxon>Baia</taxon>
    </lineage>
</organism>
<feature type="compositionally biased region" description="Basic and acidic residues" evidence="1">
    <location>
        <begin position="267"/>
        <end position="276"/>
    </location>
</feature>
<feature type="compositionally biased region" description="Polar residues" evidence="1">
    <location>
        <begin position="253"/>
        <end position="262"/>
    </location>
</feature>
<dbReference type="OrthoDB" id="2988864at2"/>